<gene>
    <name evidence="1" type="ORF">M409DRAFT_22777</name>
</gene>
<dbReference type="RefSeq" id="XP_033667610.1">
    <property type="nucleotide sequence ID" value="XM_033806489.1"/>
</dbReference>
<keyword evidence="2" id="KW-1185">Reference proteome</keyword>
<reference evidence="1" key="1">
    <citation type="journal article" date="2020" name="Stud. Mycol.">
        <title>101 Dothideomycetes genomes: a test case for predicting lifestyles and emergence of pathogens.</title>
        <authorList>
            <person name="Haridas S."/>
            <person name="Albert R."/>
            <person name="Binder M."/>
            <person name="Bloem J."/>
            <person name="Labutti K."/>
            <person name="Salamov A."/>
            <person name="Andreopoulos B."/>
            <person name="Baker S."/>
            <person name="Barry K."/>
            <person name="Bills G."/>
            <person name="Bluhm B."/>
            <person name="Cannon C."/>
            <person name="Castanera R."/>
            <person name="Culley D."/>
            <person name="Daum C."/>
            <person name="Ezra D."/>
            <person name="Gonzalez J."/>
            <person name="Henrissat B."/>
            <person name="Kuo A."/>
            <person name="Liang C."/>
            <person name="Lipzen A."/>
            <person name="Lutzoni F."/>
            <person name="Magnuson J."/>
            <person name="Mondo S."/>
            <person name="Nolan M."/>
            <person name="Ohm R."/>
            <person name="Pangilinan J."/>
            <person name="Park H.-J."/>
            <person name="Ramirez L."/>
            <person name="Alfaro M."/>
            <person name="Sun H."/>
            <person name="Tritt A."/>
            <person name="Yoshinaga Y."/>
            <person name="Zwiers L.-H."/>
            <person name="Turgeon B."/>
            <person name="Goodwin S."/>
            <person name="Spatafora J."/>
            <person name="Crous P."/>
            <person name="Grigoriev I."/>
        </authorList>
    </citation>
    <scope>NUCLEOTIDE SEQUENCE</scope>
    <source>
        <strain evidence="1">ATCC 36951</strain>
    </source>
</reference>
<name>A0A6A6CI72_ZASCE</name>
<dbReference type="OrthoDB" id="10613247at2759"/>
<dbReference type="EMBL" id="ML993595">
    <property type="protein sequence ID" value="KAF2166721.1"/>
    <property type="molecule type" value="Genomic_DNA"/>
</dbReference>
<organism evidence="1 2">
    <name type="scientific">Zasmidium cellare ATCC 36951</name>
    <dbReference type="NCBI Taxonomy" id="1080233"/>
    <lineage>
        <taxon>Eukaryota</taxon>
        <taxon>Fungi</taxon>
        <taxon>Dikarya</taxon>
        <taxon>Ascomycota</taxon>
        <taxon>Pezizomycotina</taxon>
        <taxon>Dothideomycetes</taxon>
        <taxon>Dothideomycetidae</taxon>
        <taxon>Mycosphaerellales</taxon>
        <taxon>Mycosphaerellaceae</taxon>
        <taxon>Zasmidium</taxon>
    </lineage>
</organism>
<evidence type="ECO:0000313" key="2">
    <source>
        <dbReference type="Proteomes" id="UP000799537"/>
    </source>
</evidence>
<evidence type="ECO:0000313" key="1">
    <source>
        <dbReference type="EMBL" id="KAF2166721.1"/>
    </source>
</evidence>
<dbReference type="Proteomes" id="UP000799537">
    <property type="component" value="Unassembled WGS sequence"/>
</dbReference>
<protein>
    <submittedName>
        <fullName evidence="1">Uncharacterized protein</fullName>
    </submittedName>
</protein>
<dbReference type="AlphaFoldDB" id="A0A6A6CI72"/>
<dbReference type="GeneID" id="54559761"/>
<sequence>MPRRKNHLKLLDSIAARVPGRPHRIAQAATLRFLTGHLGKDVPLAVVCHLKLPNGSTFSIHGASAAWHEQVSDEVKRVLRGLELRAMAGSSAEFRAGAGVKMKSPEFRKGDFTGLAERVRDAVCVAVKPDLGDLETQETKGCFGTWASDFQGYGRQGLRFV</sequence>
<accession>A0A6A6CI72</accession>
<proteinExistence type="predicted"/>